<protein>
    <submittedName>
        <fullName evidence="1">Uncharacterized protein</fullName>
    </submittedName>
</protein>
<dbReference type="AlphaFoldDB" id="A0A1E7KTZ2"/>
<keyword evidence="2" id="KW-1185">Reference proteome</keyword>
<sequence>MGSKIYKVLAEARTVEPYPVWMTWEGVARQVYGYSFETRNAQQCVGRLSSVGVLRYSNGRTAGPRIWPTPAESWMLRQTGKVFSDVMLPVDSPKYRPPTREEVVEAFVNGIHDPKVPLNLGEVAALVNQYCKTSFDVAEVMWWRLGLERRRAQQREVCLTRLGVAMGRLLAARDRQEIEARKVWLGPWRVDPEQLTECPCCQQEIVSASVLSQGVRTG</sequence>
<dbReference type="Proteomes" id="UP000176005">
    <property type="component" value="Unassembled WGS sequence"/>
</dbReference>
<reference evidence="1 2" key="1">
    <citation type="journal article" date="2016" name="Front. Microbiol.">
        <title>Comparative Genomics Analysis of Streptomyces Species Reveals Their Adaptation to the Marine Environment and Their Diversity at the Genomic Level.</title>
        <authorList>
            <person name="Tian X."/>
            <person name="Zhang Z."/>
            <person name="Yang T."/>
            <person name="Chen M."/>
            <person name="Li J."/>
            <person name="Chen F."/>
            <person name="Yang J."/>
            <person name="Li W."/>
            <person name="Zhang B."/>
            <person name="Zhang Z."/>
            <person name="Wu J."/>
            <person name="Zhang C."/>
            <person name="Long L."/>
            <person name="Xiao J."/>
        </authorList>
    </citation>
    <scope>NUCLEOTIDE SEQUENCE [LARGE SCALE GENOMIC DNA]</scope>
    <source>
        <strain evidence="1 2">SCSIO 10429</strain>
    </source>
</reference>
<accession>A0A1E7KTZ2</accession>
<name>A0A1E7KTZ2_9ACTN</name>
<evidence type="ECO:0000313" key="2">
    <source>
        <dbReference type="Proteomes" id="UP000176005"/>
    </source>
</evidence>
<organism evidence="1 2">
    <name type="scientific">Streptomyces nanshensis</name>
    <dbReference type="NCBI Taxonomy" id="518642"/>
    <lineage>
        <taxon>Bacteria</taxon>
        <taxon>Bacillati</taxon>
        <taxon>Actinomycetota</taxon>
        <taxon>Actinomycetes</taxon>
        <taxon>Kitasatosporales</taxon>
        <taxon>Streptomycetaceae</taxon>
        <taxon>Streptomyces</taxon>
    </lineage>
</organism>
<dbReference type="RefSeq" id="WP_070020125.1">
    <property type="nucleotide sequence ID" value="NZ_LJGW01000520.1"/>
</dbReference>
<comment type="caution">
    <text evidence="1">The sequence shown here is derived from an EMBL/GenBank/DDBJ whole genome shotgun (WGS) entry which is preliminary data.</text>
</comment>
<dbReference type="EMBL" id="LJGW01000520">
    <property type="protein sequence ID" value="OEV07385.1"/>
    <property type="molecule type" value="Genomic_DNA"/>
</dbReference>
<proteinExistence type="predicted"/>
<gene>
    <name evidence="1" type="ORF">AN218_29360</name>
</gene>
<evidence type="ECO:0000313" key="1">
    <source>
        <dbReference type="EMBL" id="OEV07385.1"/>
    </source>
</evidence>